<dbReference type="Gene3D" id="3.40.50.200">
    <property type="entry name" value="Peptidase S8/S53 domain"/>
    <property type="match status" value="1"/>
</dbReference>
<dbReference type="PANTHER" id="PTHR43806">
    <property type="entry name" value="PEPTIDASE S8"/>
    <property type="match status" value="1"/>
</dbReference>
<evidence type="ECO:0000256" key="2">
    <source>
        <dbReference type="ARBA" id="ARBA00022670"/>
    </source>
</evidence>
<dbReference type="Pfam" id="PF00082">
    <property type="entry name" value="Peptidase_S8"/>
    <property type="match status" value="1"/>
</dbReference>
<evidence type="ECO:0000313" key="8">
    <source>
        <dbReference type="Proteomes" id="UP000307440"/>
    </source>
</evidence>
<accession>A0A5C3KUN3</accession>
<feature type="domain" description="Peptidase S8/S53" evidence="6">
    <location>
        <begin position="157"/>
        <end position="345"/>
    </location>
</feature>
<organism evidence="7 8">
    <name type="scientific">Coprinopsis marcescibilis</name>
    <name type="common">Agaric fungus</name>
    <name type="synonym">Psathyrella marcescibilis</name>
    <dbReference type="NCBI Taxonomy" id="230819"/>
    <lineage>
        <taxon>Eukaryota</taxon>
        <taxon>Fungi</taxon>
        <taxon>Dikarya</taxon>
        <taxon>Basidiomycota</taxon>
        <taxon>Agaricomycotina</taxon>
        <taxon>Agaricomycetes</taxon>
        <taxon>Agaricomycetidae</taxon>
        <taxon>Agaricales</taxon>
        <taxon>Agaricineae</taxon>
        <taxon>Psathyrellaceae</taxon>
        <taxon>Coprinopsis</taxon>
    </lineage>
</organism>
<evidence type="ECO:0000256" key="3">
    <source>
        <dbReference type="ARBA" id="ARBA00022801"/>
    </source>
</evidence>
<name>A0A5C3KUN3_COPMA</name>
<dbReference type="InterPro" id="IPR050131">
    <property type="entry name" value="Peptidase_S8_subtilisin-like"/>
</dbReference>
<comment type="caution">
    <text evidence="5">Lacks conserved residue(s) required for the propagation of feature annotation.</text>
</comment>
<evidence type="ECO:0000256" key="4">
    <source>
        <dbReference type="ARBA" id="ARBA00022825"/>
    </source>
</evidence>
<keyword evidence="4" id="KW-0720">Serine protease</keyword>
<evidence type="ECO:0000256" key="1">
    <source>
        <dbReference type="ARBA" id="ARBA00011073"/>
    </source>
</evidence>
<dbReference type="AlphaFoldDB" id="A0A5C3KUN3"/>
<keyword evidence="2" id="KW-0645">Protease</keyword>
<dbReference type="PANTHER" id="PTHR43806:SF11">
    <property type="entry name" value="CEREVISIN-RELATED"/>
    <property type="match status" value="1"/>
</dbReference>
<evidence type="ECO:0000313" key="7">
    <source>
        <dbReference type="EMBL" id="TFK24359.1"/>
    </source>
</evidence>
<dbReference type="SUPFAM" id="SSF52743">
    <property type="entry name" value="Subtilisin-like"/>
    <property type="match status" value="1"/>
</dbReference>
<dbReference type="GO" id="GO:0006508">
    <property type="term" value="P:proteolysis"/>
    <property type="evidence" value="ECO:0007669"/>
    <property type="project" value="UniProtKB-KW"/>
</dbReference>
<sequence length="371" mass="39372">MALQARTITEAGLAALRGSQDVLSIALDSYTPPPASGLRCSSPLAQSNKETIIRYMESKPEDTVSAAALVTQNNANWGVARLQGKLKDRVDNVDNAYTYNDTAAGTGVDIYAITNGIWEANNDLHGRVRFGVNTYRDETIKKGIVLKGRSVPAGTRWGVAKKANIIKVIVFEDDPWGNRAGTAAHMISGFDWISKEVQASKRPSVVQIPWVRGEGYRPSIPLDNAADALTEQGIHVVVAAGDDNEDLSCSCKSSPGRSPSVITVGATDINDGRSTFSNYGPLIDFFAPGQDVTVAGPRPYNGVPNATSLQSSTSISSGIVAGMVAHLISRDGNISPAAMKAKLSDYSIKDIVTHLPEGYGTTKSLVQLGPV</sequence>
<proteinExistence type="inferred from homology"/>
<dbReference type="InterPro" id="IPR000209">
    <property type="entry name" value="Peptidase_S8/S53_dom"/>
</dbReference>
<dbReference type="GO" id="GO:0004252">
    <property type="term" value="F:serine-type endopeptidase activity"/>
    <property type="evidence" value="ECO:0007669"/>
    <property type="project" value="InterPro"/>
</dbReference>
<dbReference type="STRING" id="230819.A0A5C3KUN3"/>
<comment type="similarity">
    <text evidence="1 5">Belongs to the peptidase S8 family.</text>
</comment>
<dbReference type="OrthoDB" id="19448at2759"/>
<dbReference type="PROSITE" id="PS51892">
    <property type="entry name" value="SUBTILASE"/>
    <property type="match status" value="1"/>
</dbReference>
<dbReference type="InterPro" id="IPR036852">
    <property type="entry name" value="Peptidase_S8/S53_dom_sf"/>
</dbReference>
<keyword evidence="8" id="KW-1185">Reference proteome</keyword>
<dbReference type="Proteomes" id="UP000307440">
    <property type="component" value="Unassembled WGS sequence"/>
</dbReference>
<dbReference type="GO" id="GO:0005615">
    <property type="term" value="C:extracellular space"/>
    <property type="evidence" value="ECO:0007669"/>
    <property type="project" value="TreeGrafter"/>
</dbReference>
<gene>
    <name evidence="7" type="ORF">FA15DRAFT_704690</name>
</gene>
<dbReference type="EMBL" id="ML210202">
    <property type="protein sequence ID" value="TFK24359.1"/>
    <property type="molecule type" value="Genomic_DNA"/>
</dbReference>
<reference evidence="7 8" key="1">
    <citation type="journal article" date="2019" name="Nat. Ecol. Evol.">
        <title>Megaphylogeny resolves global patterns of mushroom evolution.</title>
        <authorList>
            <person name="Varga T."/>
            <person name="Krizsan K."/>
            <person name="Foldi C."/>
            <person name="Dima B."/>
            <person name="Sanchez-Garcia M."/>
            <person name="Sanchez-Ramirez S."/>
            <person name="Szollosi G.J."/>
            <person name="Szarkandi J.G."/>
            <person name="Papp V."/>
            <person name="Albert L."/>
            <person name="Andreopoulos W."/>
            <person name="Angelini C."/>
            <person name="Antonin V."/>
            <person name="Barry K.W."/>
            <person name="Bougher N.L."/>
            <person name="Buchanan P."/>
            <person name="Buyck B."/>
            <person name="Bense V."/>
            <person name="Catcheside P."/>
            <person name="Chovatia M."/>
            <person name="Cooper J."/>
            <person name="Damon W."/>
            <person name="Desjardin D."/>
            <person name="Finy P."/>
            <person name="Geml J."/>
            <person name="Haridas S."/>
            <person name="Hughes K."/>
            <person name="Justo A."/>
            <person name="Karasinski D."/>
            <person name="Kautmanova I."/>
            <person name="Kiss B."/>
            <person name="Kocsube S."/>
            <person name="Kotiranta H."/>
            <person name="LaButti K.M."/>
            <person name="Lechner B.E."/>
            <person name="Liimatainen K."/>
            <person name="Lipzen A."/>
            <person name="Lukacs Z."/>
            <person name="Mihaltcheva S."/>
            <person name="Morgado L.N."/>
            <person name="Niskanen T."/>
            <person name="Noordeloos M.E."/>
            <person name="Ohm R.A."/>
            <person name="Ortiz-Santana B."/>
            <person name="Ovrebo C."/>
            <person name="Racz N."/>
            <person name="Riley R."/>
            <person name="Savchenko A."/>
            <person name="Shiryaev A."/>
            <person name="Soop K."/>
            <person name="Spirin V."/>
            <person name="Szebenyi C."/>
            <person name="Tomsovsky M."/>
            <person name="Tulloss R.E."/>
            <person name="Uehling J."/>
            <person name="Grigoriev I.V."/>
            <person name="Vagvolgyi C."/>
            <person name="Papp T."/>
            <person name="Martin F.M."/>
            <person name="Miettinen O."/>
            <person name="Hibbett D.S."/>
            <person name="Nagy L.G."/>
        </authorList>
    </citation>
    <scope>NUCLEOTIDE SEQUENCE [LARGE SCALE GENOMIC DNA]</scope>
    <source>
        <strain evidence="7 8">CBS 121175</strain>
    </source>
</reference>
<keyword evidence="3" id="KW-0378">Hydrolase</keyword>
<evidence type="ECO:0000259" key="6">
    <source>
        <dbReference type="Pfam" id="PF00082"/>
    </source>
</evidence>
<evidence type="ECO:0000256" key="5">
    <source>
        <dbReference type="PROSITE-ProRule" id="PRU01240"/>
    </source>
</evidence>
<protein>
    <submittedName>
        <fullName evidence="7">Subtilisin-like protein</fullName>
    </submittedName>
</protein>